<proteinExistence type="predicted"/>
<comment type="caution">
    <text evidence="3">The sequence shown here is derived from an EMBL/GenBank/DDBJ whole genome shotgun (WGS) entry which is preliminary data.</text>
</comment>
<evidence type="ECO:0000313" key="3">
    <source>
        <dbReference type="EMBL" id="KAK8859723.1"/>
    </source>
</evidence>
<keyword evidence="2" id="KW-0812">Transmembrane</keyword>
<feature type="region of interest" description="Disordered" evidence="1">
    <location>
        <begin position="1"/>
        <end position="36"/>
    </location>
</feature>
<accession>A0ABR2IAF7</accession>
<organism evidence="3 4">
    <name type="scientific">Apiospora arundinis</name>
    <dbReference type="NCBI Taxonomy" id="335852"/>
    <lineage>
        <taxon>Eukaryota</taxon>
        <taxon>Fungi</taxon>
        <taxon>Dikarya</taxon>
        <taxon>Ascomycota</taxon>
        <taxon>Pezizomycotina</taxon>
        <taxon>Sordariomycetes</taxon>
        <taxon>Xylariomycetidae</taxon>
        <taxon>Amphisphaeriales</taxon>
        <taxon>Apiosporaceae</taxon>
        <taxon>Apiospora</taxon>
    </lineage>
</organism>
<sequence>MESLKNLRSSVRKEPTLPYYTTNSPYSEDHQTEKEKKGTACDHIKKPFLAIKPFFTSTHVQEKWTLENQVPGQRPTASALRSSLRTTSLLDGFLEPIRFPVRRVLRAITRKDDHLGRPVGSVVAAAIMVAMMCFLFALKFFGIYT</sequence>
<evidence type="ECO:0000256" key="2">
    <source>
        <dbReference type="SAM" id="Phobius"/>
    </source>
</evidence>
<protein>
    <submittedName>
        <fullName evidence="3">Uncharacterized protein</fullName>
    </submittedName>
</protein>
<evidence type="ECO:0000313" key="4">
    <source>
        <dbReference type="Proteomes" id="UP001390339"/>
    </source>
</evidence>
<dbReference type="Proteomes" id="UP001390339">
    <property type="component" value="Unassembled WGS sequence"/>
</dbReference>
<reference evidence="3 4" key="1">
    <citation type="journal article" date="2024" name="IMA Fungus">
        <title>Apiospora arundinis, a panoply of carbohydrate-active enzymes and secondary metabolites.</title>
        <authorList>
            <person name="Sorensen T."/>
            <person name="Petersen C."/>
            <person name="Muurmann A.T."/>
            <person name="Christiansen J.V."/>
            <person name="Brundto M.L."/>
            <person name="Overgaard C.K."/>
            <person name="Boysen A.T."/>
            <person name="Wollenberg R.D."/>
            <person name="Larsen T.O."/>
            <person name="Sorensen J.L."/>
            <person name="Nielsen K.L."/>
            <person name="Sondergaard T.E."/>
        </authorList>
    </citation>
    <scope>NUCLEOTIDE SEQUENCE [LARGE SCALE GENOMIC DNA]</scope>
    <source>
        <strain evidence="3 4">AAU 773</strain>
    </source>
</reference>
<name>A0ABR2IAF7_9PEZI</name>
<evidence type="ECO:0000256" key="1">
    <source>
        <dbReference type="SAM" id="MobiDB-lite"/>
    </source>
</evidence>
<gene>
    <name evidence="3" type="ORF">PGQ11_010457</name>
</gene>
<dbReference type="EMBL" id="JAPCWZ010000006">
    <property type="protein sequence ID" value="KAK8859723.1"/>
    <property type="molecule type" value="Genomic_DNA"/>
</dbReference>
<keyword evidence="4" id="KW-1185">Reference proteome</keyword>
<keyword evidence="2" id="KW-0472">Membrane</keyword>
<feature type="transmembrane region" description="Helical" evidence="2">
    <location>
        <begin position="119"/>
        <end position="144"/>
    </location>
</feature>
<feature type="compositionally biased region" description="Basic and acidic residues" evidence="1">
    <location>
        <begin position="27"/>
        <end position="36"/>
    </location>
</feature>
<keyword evidence="2" id="KW-1133">Transmembrane helix</keyword>